<dbReference type="Gene3D" id="3.30.70.3420">
    <property type="match status" value="1"/>
</dbReference>
<dbReference type="Proteomes" id="UP000061432">
    <property type="component" value="Chromosome"/>
</dbReference>
<dbReference type="InterPro" id="IPR011008">
    <property type="entry name" value="Dimeric_a/b-barrel"/>
</dbReference>
<gene>
    <name evidence="1" type="ORF">Maq22A_c28275</name>
</gene>
<dbReference type="GO" id="GO:0016491">
    <property type="term" value="F:oxidoreductase activity"/>
    <property type="evidence" value="ECO:0007669"/>
    <property type="project" value="InterPro"/>
</dbReference>
<dbReference type="GO" id="GO:0020037">
    <property type="term" value="F:heme binding"/>
    <property type="evidence" value="ECO:0007669"/>
    <property type="project" value="InterPro"/>
</dbReference>
<dbReference type="OrthoDB" id="9782564at2"/>
<reference evidence="1 2" key="1">
    <citation type="journal article" date="2015" name="Genome Announc.">
        <title>Complete Genome Sequence of Methylobacterium aquaticum Strain 22A, Isolated from Racomitrium japonicum Moss.</title>
        <authorList>
            <person name="Tani A."/>
            <person name="Ogura Y."/>
            <person name="Hayashi T."/>
            <person name="Kimbara K."/>
        </authorList>
    </citation>
    <scope>NUCLEOTIDE SEQUENCE [LARGE SCALE GENOMIC DNA]</scope>
    <source>
        <strain evidence="1 2">MA-22A</strain>
    </source>
</reference>
<evidence type="ECO:0000313" key="2">
    <source>
        <dbReference type="Proteomes" id="UP000061432"/>
    </source>
</evidence>
<dbReference type="Pfam" id="PF06778">
    <property type="entry name" value="Chlor_dismutase"/>
    <property type="match status" value="1"/>
</dbReference>
<evidence type="ECO:0000313" key="1">
    <source>
        <dbReference type="EMBL" id="BAR47161.1"/>
    </source>
</evidence>
<organism evidence="1 2">
    <name type="scientific">Methylobacterium aquaticum</name>
    <dbReference type="NCBI Taxonomy" id="270351"/>
    <lineage>
        <taxon>Bacteria</taxon>
        <taxon>Pseudomonadati</taxon>
        <taxon>Pseudomonadota</taxon>
        <taxon>Alphaproteobacteria</taxon>
        <taxon>Hyphomicrobiales</taxon>
        <taxon>Methylobacteriaceae</taxon>
        <taxon>Methylobacterium</taxon>
    </lineage>
</organism>
<protein>
    <recommendedName>
        <fullName evidence="3">Chlorite dismutase</fullName>
    </recommendedName>
</protein>
<dbReference type="RefSeq" id="WP_060847198.1">
    <property type="nucleotide sequence ID" value="NZ_AP014704.1"/>
</dbReference>
<reference evidence="2" key="2">
    <citation type="submission" date="2015-01" db="EMBL/GenBank/DDBJ databases">
        <title>Complete genome sequence of Methylobacterium aquaticum strain 22A.</title>
        <authorList>
            <person name="Tani A."/>
            <person name="Ogura Y."/>
            <person name="Hayashi T."/>
        </authorList>
    </citation>
    <scope>NUCLEOTIDE SEQUENCE [LARGE SCALE GENOMIC DNA]</scope>
    <source>
        <strain evidence="2">MA-22A</strain>
    </source>
</reference>
<dbReference type="KEGG" id="maqu:Maq22A_c28275"/>
<proteinExistence type="predicted"/>
<evidence type="ECO:0008006" key="3">
    <source>
        <dbReference type="Google" id="ProtNLM"/>
    </source>
</evidence>
<dbReference type="InterPro" id="IPR010644">
    <property type="entry name" value="ChdC/CLD"/>
</dbReference>
<dbReference type="AlphaFoldDB" id="A0A1Y0ZC37"/>
<accession>A0A1Y0ZC37</accession>
<dbReference type="STRING" id="270351.Maq22A_c28275"/>
<dbReference type="SUPFAM" id="SSF54909">
    <property type="entry name" value="Dimeric alpha+beta barrel"/>
    <property type="match status" value="1"/>
</dbReference>
<sequence>MTSLDYFRSGPSGPWRIVSIDGFRGEALPRAERLDIAAEAAQPAEAPCWTLKGVAGHARYATRRELDMLGATQASLGRREATCAALIPIRKSQAWWNLAQDERRVIFEETSHHTAIGTAYLPAVARRLYHCRDLGEPFDFLTWFEFAPEHAAAFDALVAALRATPEWGYVEREVDIRLVWDPAASHQAASPKS</sequence>
<dbReference type="EMBL" id="AP014704">
    <property type="protein sequence ID" value="BAR47161.1"/>
    <property type="molecule type" value="Genomic_DNA"/>
</dbReference>
<name>A0A1Y0ZC37_9HYPH</name>